<dbReference type="CDD" id="cd00761">
    <property type="entry name" value="Glyco_tranf_GTA_type"/>
    <property type="match status" value="1"/>
</dbReference>
<dbReference type="Proteomes" id="UP000663064">
    <property type="component" value="Chromosome"/>
</dbReference>
<dbReference type="GeneID" id="59459201"/>
<reference evidence="2" key="1">
    <citation type="journal article" date="2021" name="Front. Microbiol.">
        <title>Cellular and Genomic Properties of Haloferax gibbonsii LR2-5, the Host of Euryarchaeal Virus HFTV1.</title>
        <authorList>
            <person name="Tittes C."/>
            <person name="Schwarzer S."/>
            <person name="Pfeiffer F."/>
            <person name="Dyall-Smith M."/>
            <person name="Rodriguez-Franco M."/>
            <person name="Oksanen H.M."/>
            <person name="Quax T.E.F."/>
        </authorList>
    </citation>
    <scope>NUCLEOTIDE SEQUENCE</scope>
    <source>
        <strain evidence="2">LR2-5</strain>
    </source>
</reference>
<feature type="domain" description="Glycosyltransferase 2-like" evidence="1">
    <location>
        <begin position="8"/>
        <end position="120"/>
    </location>
</feature>
<accession>A0A871BFC5</accession>
<name>A0A871BFC5_HALGI</name>
<dbReference type="EMBL" id="CP063205">
    <property type="protein sequence ID" value="QOS11688.1"/>
    <property type="molecule type" value="Genomic_DNA"/>
</dbReference>
<dbReference type="Gene3D" id="3.90.550.10">
    <property type="entry name" value="Spore Coat Polysaccharide Biosynthesis Protein SpsA, Chain A"/>
    <property type="match status" value="1"/>
</dbReference>
<dbReference type="AlphaFoldDB" id="A0A871BFC5"/>
<gene>
    <name evidence="2" type="ORF">HfgLR_07730</name>
</gene>
<dbReference type="PANTHER" id="PTHR22916">
    <property type="entry name" value="GLYCOSYLTRANSFERASE"/>
    <property type="match status" value="1"/>
</dbReference>
<evidence type="ECO:0000313" key="2">
    <source>
        <dbReference type="EMBL" id="QOS11688.1"/>
    </source>
</evidence>
<dbReference type="InterPro" id="IPR029044">
    <property type="entry name" value="Nucleotide-diphossugar_trans"/>
</dbReference>
<organism evidence="2 3">
    <name type="scientific">Haloferax gibbonsii</name>
    <dbReference type="NCBI Taxonomy" id="35746"/>
    <lineage>
        <taxon>Archaea</taxon>
        <taxon>Methanobacteriati</taxon>
        <taxon>Methanobacteriota</taxon>
        <taxon>Stenosarchaea group</taxon>
        <taxon>Halobacteria</taxon>
        <taxon>Halobacteriales</taxon>
        <taxon>Haloferacaceae</taxon>
        <taxon>Haloferax</taxon>
    </lineage>
</organism>
<protein>
    <submittedName>
        <fullName evidence="2">Glycosyltransferase domain protein</fullName>
    </submittedName>
</protein>
<dbReference type="Pfam" id="PF00535">
    <property type="entry name" value="Glycos_transf_2"/>
    <property type="match status" value="1"/>
</dbReference>
<dbReference type="RefSeq" id="WP_081605239.1">
    <property type="nucleotide sequence ID" value="NZ_CP063205.1"/>
</dbReference>
<dbReference type="InterPro" id="IPR001173">
    <property type="entry name" value="Glyco_trans_2-like"/>
</dbReference>
<proteinExistence type="predicted"/>
<sequence length="307" mass="35532">MSSSPRYSIAVCNYNMAETIEESLRSMVEQVDEELYEVVVVDGGSTDGSRDILRELEAEFDNLRAVLDRSDECDWLGGDRNISFEESRGEYVLESLDTDDYYHEGVIEDFVEIFHALEAQVDRPFFLSGRGMNIAPRGLLLDVPYYDVGGAEDRDHWRRLYARDALIWLDHGHVSDSLGYDFDLRGEISRDIHGKITDFQSGVSFWSAIRWTLHHEHHYIFERPRSLPREVLKRLYDLATFPYAYLKSLPLERHEAPAEFRRKGALEARIAATRMTLPEMEAHYGFEVDCDEFSEAGRKAFCEYADT</sequence>
<evidence type="ECO:0000313" key="3">
    <source>
        <dbReference type="Proteomes" id="UP000663064"/>
    </source>
</evidence>
<dbReference type="SUPFAM" id="SSF53448">
    <property type="entry name" value="Nucleotide-diphospho-sugar transferases"/>
    <property type="match status" value="1"/>
</dbReference>
<evidence type="ECO:0000259" key="1">
    <source>
        <dbReference type="Pfam" id="PF00535"/>
    </source>
</evidence>